<dbReference type="OrthoDB" id="4204700at2759"/>
<dbReference type="InParanoid" id="A0A2T3AGN9"/>
<feature type="region of interest" description="Disordered" evidence="1">
    <location>
        <begin position="185"/>
        <end position="208"/>
    </location>
</feature>
<feature type="compositionally biased region" description="Low complexity" evidence="1">
    <location>
        <begin position="195"/>
        <end position="208"/>
    </location>
</feature>
<feature type="compositionally biased region" description="Polar residues" evidence="1">
    <location>
        <begin position="225"/>
        <end position="255"/>
    </location>
</feature>
<gene>
    <name evidence="2" type="ORF">BD289DRAFT_100564</name>
</gene>
<reference evidence="2 3" key="1">
    <citation type="journal article" date="2018" name="Mycol. Prog.">
        <title>Coniella lustricola, a new species from submerged detritus.</title>
        <authorList>
            <person name="Raudabaugh D.B."/>
            <person name="Iturriaga T."/>
            <person name="Carver A."/>
            <person name="Mondo S."/>
            <person name="Pangilinan J."/>
            <person name="Lipzen A."/>
            <person name="He G."/>
            <person name="Amirebrahimi M."/>
            <person name="Grigoriev I.V."/>
            <person name="Miller A.N."/>
        </authorList>
    </citation>
    <scope>NUCLEOTIDE SEQUENCE [LARGE SCALE GENOMIC DNA]</scope>
    <source>
        <strain evidence="2 3">B22-T-1</strain>
    </source>
</reference>
<accession>A0A2T3AGN9</accession>
<evidence type="ECO:0000313" key="3">
    <source>
        <dbReference type="Proteomes" id="UP000241462"/>
    </source>
</evidence>
<name>A0A2T3AGN9_9PEZI</name>
<dbReference type="Proteomes" id="UP000241462">
    <property type="component" value="Unassembled WGS sequence"/>
</dbReference>
<evidence type="ECO:0000313" key="2">
    <source>
        <dbReference type="EMBL" id="PSR97393.1"/>
    </source>
</evidence>
<proteinExistence type="predicted"/>
<evidence type="ECO:0000256" key="1">
    <source>
        <dbReference type="SAM" id="MobiDB-lite"/>
    </source>
</evidence>
<protein>
    <submittedName>
        <fullName evidence="2">Uncharacterized protein</fullName>
    </submittedName>
</protein>
<feature type="compositionally biased region" description="Basic and acidic residues" evidence="1">
    <location>
        <begin position="351"/>
        <end position="360"/>
    </location>
</feature>
<keyword evidence="3" id="KW-1185">Reference proteome</keyword>
<organism evidence="2 3">
    <name type="scientific">Coniella lustricola</name>
    <dbReference type="NCBI Taxonomy" id="2025994"/>
    <lineage>
        <taxon>Eukaryota</taxon>
        <taxon>Fungi</taxon>
        <taxon>Dikarya</taxon>
        <taxon>Ascomycota</taxon>
        <taxon>Pezizomycotina</taxon>
        <taxon>Sordariomycetes</taxon>
        <taxon>Sordariomycetidae</taxon>
        <taxon>Diaporthales</taxon>
        <taxon>Schizoparmaceae</taxon>
        <taxon>Coniella</taxon>
    </lineage>
</organism>
<feature type="region of interest" description="Disordered" evidence="1">
    <location>
        <begin position="281"/>
        <end position="360"/>
    </location>
</feature>
<sequence>MGGRVSVEERQAGVKGFDTLNVPYEELTPVPFPMRWSALANEMHKAAIYATVNEYARQHGDNPPLTQVEINAIAQHFARGRAMAEWATPTALVVAGSFYYKTYNTYGFPFWEPKAGKFNPNKFGPITNSYLAPKAWHLLRCSAWYAMSKFMCMLIIASYSASTVSANILTDPRLKECNQILQENRRQGVHRTRRQQAQQAQQALSPAQQEYVKERWNLGENQTENAQPFSEQQPQENADRFASNTNTSPWTSKQPVQPGVAPQPSYEVETGIFDDASPVAMSEQRQEKMAAEGSPQANAQNGSWERLRAQARGESQAATQAKPSAWGQRLQEEMSAQAARDGTNTSYTYESTKEKPFTKERAQMEFDEMLERERNGKS</sequence>
<dbReference type="STRING" id="2025994.A0A2T3AGN9"/>
<feature type="region of interest" description="Disordered" evidence="1">
    <location>
        <begin position="225"/>
        <end position="265"/>
    </location>
</feature>
<dbReference type="AlphaFoldDB" id="A0A2T3AGN9"/>
<dbReference type="EMBL" id="KZ678391">
    <property type="protein sequence ID" value="PSR97393.1"/>
    <property type="molecule type" value="Genomic_DNA"/>
</dbReference>